<evidence type="ECO:0000256" key="2">
    <source>
        <dbReference type="ARBA" id="ARBA00023136"/>
    </source>
</evidence>
<evidence type="ECO:0000256" key="3">
    <source>
        <dbReference type="ARBA" id="ARBA00023157"/>
    </source>
</evidence>
<proteinExistence type="predicted"/>
<dbReference type="Gene3D" id="2.60.40.10">
    <property type="entry name" value="Immunoglobulins"/>
    <property type="match status" value="1"/>
</dbReference>
<keyword evidence="7" id="KW-1185">Reference proteome</keyword>
<keyword evidence="2" id="KW-0472">Membrane</keyword>
<keyword evidence="3" id="KW-1015">Disulfide bond</keyword>
<dbReference type="SUPFAM" id="SSF101912">
    <property type="entry name" value="Sema domain"/>
    <property type="match status" value="1"/>
</dbReference>
<dbReference type="GO" id="GO:0017154">
    <property type="term" value="F:semaphorin receptor activity"/>
    <property type="evidence" value="ECO:0007669"/>
    <property type="project" value="InterPro"/>
</dbReference>
<evidence type="ECO:0000313" key="6">
    <source>
        <dbReference type="Ensembl" id="ENSCSEP00000024662.1"/>
    </source>
</evidence>
<dbReference type="InParanoid" id="A0A3P8WDZ0"/>
<dbReference type="AlphaFoldDB" id="A0A3P8WDZ0"/>
<dbReference type="Proteomes" id="UP000265120">
    <property type="component" value="Chromosome 8"/>
</dbReference>
<dbReference type="GO" id="GO:0007162">
    <property type="term" value="P:negative regulation of cell adhesion"/>
    <property type="evidence" value="ECO:0007669"/>
    <property type="project" value="TreeGrafter"/>
</dbReference>
<dbReference type="GO" id="GO:0005886">
    <property type="term" value="C:plasma membrane"/>
    <property type="evidence" value="ECO:0007669"/>
    <property type="project" value="TreeGrafter"/>
</dbReference>
<dbReference type="PANTHER" id="PTHR22625:SF4">
    <property type="entry name" value="PLEXIN-C1"/>
    <property type="match status" value="1"/>
</dbReference>
<comment type="subcellular location">
    <subcellularLocation>
        <location evidence="1">Membrane</location>
    </subcellularLocation>
</comment>
<evidence type="ECO:0000256" key="4">
    <source>
        <dbReference type="ARBA" id="ARBA00023180"/>
    </source>
</evidence>
<sequence length="658" mass="72560">MFLLSVMLLVLWGERCRCVFEDAGSATFDGDVRVYAVATNTVYVATNERLYQLNHDLTLNQSLTLKGILKNRKPQQGVILFTRVPEATFANGTFRINVLLPVEGANSVISCGATNNKCGHCEILDQSNISILRYNETIQVGPLEWDRCSSAVAPTSVAILVKVTRTAGKTDTYILTAIGQSESCTSSCASDAKTINLQNTDYSKPDEIFSFSGDHETNFVVHKGGEVEFVDGFQVHSTIYVLSNLGNNVRLLWLEGRISKSHVMRSLRGATLVVDGSAGQTHRLVASSVVPGADQVLWGGVFSSRGNTELVLFDITPDMSIIPDKDPDFCSQCTAHNPSVPKILRPRAVLLRKNNMTSVLAVRNKAWMVFFIGMEDGQLIKLAVDKHLRISCAIVLYRARDDRRVFHQLLMDQVDHRHIYVPLGNEMRRVPVSRCSTYTDVHDCWSAQDPHCVWCGSKTSCTFVDDCSDSDWVSIPDDLQQRMVSYGTAREEATGQITLNIQTHVTAGPRAMSNFTCEFAAESNSPCDQGGPPPHFPECICTLRNITLPSKGLKITVRIRLGTIMLLEPVVLNNCSDITGPPSVVLCQRCIRAGCDWSKNKCSWANQGSTNESVCQTVPGKNFSVSGDFSSVLLDMELKWRLKANINHVTCVCVCVCV</sequence>
<dbReference type="GO" id="GO:0007399">
    <property type="term" value="P:nervous system development"/>
    <property type="evidence" value="ECO:0007669"/>
    <property type="project" value="UniProtKB-ARBA"/>
</dbReference>
<dbReference type="InterPro" id="IPR031148">
    <property type="entry name" value="Plexin"/>
</dbReference>
<dbReference type="OMA" id="VCANIEF"/>
<evidence type="ECO:0000256" key="5">
    <source>
        <dbReference type="SAM" id="SignalP"/>
    </source>
</evidence>
<evidence type="ECO:0000256" key="1">
    <source>
        <dbReference type="ARBA" id="ARBA00004370"/>
    </source>
</evidence>
<evidence type="ECO:0008006" key="8">
    <source>
        <dbReference type="Google" id="ProtNLM"/>
    </source>
</evidence>
<dbReference type="SUPFAM" id="SSF103575">
    <property type="entry name" value="Plexin repeat"/>
    <property type="match status" value="1"/>
</dbReference>
<dbReference type="GO" id="GO:0008360">
    <property type="term" value="P:regulation of cell shape"/>
    <property type="evidence" value="ECO:0007669"/>
    <property type="project" value="TreeGrafter"/>
</dbReference>
<keyword evidence="5" id="KW-0732">Signal</keyword>
<dbReference type="GO" id="GO:0050772">
    <property type="term" value="P:positive regulation of axonogenesis"/>
    <property type="evidence" value="ECO:0007669"/>
    <property type="project" value="TreeGrafter"/>
</dbReference>
<accession>A0A3P8WDZ0</accession>
<organism evidence="6 7">
    <name type="scientific">Cynoglossus semilaevis</name>
    <name type="common">Tongue sole</name>
    <dbReference type="NCBI Taxonomy" id="244447"/>
    <lineage>
        <taxon>Eukaryota</taxon>
        <taxon>Metazoa</taxon>
        <taxon>Chordata</taxon>
        <taxon>Craniata</taxon>
        <taxon>Vertebrata</taxon>
        <taxon>Euteleostomi</taxon>
        <taxon>Actinopterygii</taxon>
        <taxon>Neopterygii</taxon>
        <taxon>Teleostei</taxon>
        <taxon>Neoteleostei</taxon>
        <taxon>Acanthomorphata</taxon>
        <taxon>Carangaria</taxon>
        <taxon>Pleuronectiformes</taxon>
        <taxon>Pleuronectoidei</taxon>
        <taxon>Cynoglossidae</taxon>
        <taxon>Cynoglossinae</taxon>
        <taxon>Cynoglossus</taxon>
    </lineage>
</organism>
<dbReference type="InterPro" id="IPR002165">
    <property type="entry name" value="Plexin_repeat"/>
</dbReference>
<reference evidence="6" key="2">
    <citation type="submission" date="2025-08" db="UniProtKB">
        <authorList>
            <consortium name="Ensembl"/>
        </authorList>
    </citation>
    <scope>IDENTIFICATION</scope>
</reference>
<evidence type="ECO:0000313" key="7">
    <source>
        <dbReference type="Proteomes" id="UP000265120"/>
    </source>
</evidence>
<feature type="chain" id="PRO_5018118766" description="Sema domain-containing protein" evidence="5">
    <location>
        <begin position="19"/>
        <end position="658"/>
    </location>
</feature>
<keyword evidence="4" id="KW-0325">Glycoprotein</keyword>
<reference evidence="6" key="3">
    <citation type="submission" date="2025-09" db="UniProtKB">
        <authorList>
            <consortium name="Ensembl"/>
        </authorList>
    </citation>
    <scope>IDENTIFICATION</scope>
</reference>
<feature type="signal peptide" evidence="5">
    <location>
        <begin position="1"/>
        <end position="18"/>
    </location>
</feature>
<dbReference type="GO" id="GO:0002116">
    <property type="term" value="C:semaphorin receptor complex"/>
    <property type="evidence" value="ECO:0007669"/>
    <property type="project" value="TreeGrafter"/>
</dbReference>
<protein>
    <recommendedName>
        <fullName evidence="8">Sema domain-containing protein</fullName>
    </recommendedName>
</protein>
<dbReference type="PANTHER" id="PTHR22625">
    <property type="entry name" value="PLEXIN"/>
    <property type="match status" value="1"/>
</dbReference>
<dbReference type="InterPro" id="IPR013783">
    <property type="entry name" value="Ig-like_fold"/>
</dbReference>
<dbReference type="Gene3D" id="2.130.10.10">
    <property type="entry name" value="YVTN repeat-like/Quinoprotein amine dehydrogenase"/>
    <property type="match status" value="2"/>
</dbReference>
<dbReference type="Ensembl" id="ENSCSET00000024994.1">
    <property type="protein sequence ID" value="ENSCSEP00000024662.1"/>
    <property type="gene ID" value="ENSCSEG00000015756.1"/>
</dbReference>
<reference evidence="6 7" key="1">
    <citation type="journal article" date="2014" name="Nat. Genet.">
        <title>Whole-genome sequence of a flatfish provides insights into ZW sex chromosome evolution and adaptation to a benthic lifestyle.</title>
        <authorList>
            <person name="Chen S."/>
            <person name="Zhang G."/>
            <person name="Shao C."/>
            <person name="Huang Q."/>
            <person name="Liu G."/>
            <person name="Zhang P."/>
            <person name="Song W."/>
            <person name="An N."/>
            <person name="Chalopin D."/>
            <person name="Volff J.N."/>
            <person name="Hong Y."/>
            <person name="Li Q."/>
            <person name="Sha Z."/>
            <person name="Zhou H."/>
            <person name="Xie M."/>
            <person name="Yu Q."/>
            <person name="Liu Y."/>
            <person name="Xiang H."/>
            <person name="Wang N."/>
            <person name="Wu K."/>
            <person name="Yang C."/>
            <person name="Zhou Q."/>
            <person name="Liao X."/>
            <person name="Yang L."/>
            <person name="Hu Q."/>
            <person name="Zhang J."/>
            <person name="Meng L."/>
            <person name="Jin L."/>
            <person name="Tian Y."/>
            <person name="Lian J."/>
            <person name="Yang J."/>
            <person name="Miao G."/>
            <person name="Liu S."/>
            <person name="Liang Z."/>
            <person name="Yan F."/>
            <person name="Li Y."/>
            <person name="Sun B."/>
            <person name="Zhang H."/>
            <person name="Zhang J."/>
            <person name="Zhu Y."/>
            <person name="Du M."/>
            <person name="Zhao Y."/>
            <person name="Schartl M."/>
            <person name="Tang Q."/>
            <person name="Wang J."/>
        </authorList>
    </citation>
    <scope>NUCLEOTIDE SEQUENCE</scope>
</reference>
<dbReference type="Pfam" id="PF01437">
    <property type="entry name" value="PSI"/>
    <property type="match status" value="1"/>
</dbReference>
<dbReference type="GeneTree" id="ENSGT01060000251290"/>
<dbReference type="InterPro" id="IPR015943">
    <property type="entry name" value="WD40/YVTN_repeat-like_dom_sf"/>
</dbReference>
<name>A0A3P8WDZ0_CYNSE</name>
<dbReference type="GO" id="GO:0030334">
    <property type="term" value="P:regulation of cell migration"/>
    <property type="evidence" value="ECO:0007669"/>
    <property type="project" value="TreeGrafter"/>
</dbReference>
<dbReference type="InterPro" id="IPR036352">
    <property type="entry name" value="Semap_dom_sf"/>
</dbReference>